<evidence type="ECO:0000256" key="7">
    <source>
        <dbReference type="ARBA" id="ARBA00022840"/>
    </source>
</evidence>
<evidence type="ECO:0000256" key="2">
    <source>
        <dbReference type="ARBA" id="ARBA00022448"/>
    </source>
</evidence>
<dbReference type="InterPro" id="IPR017871">
    <property type="entry name" value="ABC_transporter-like_CS"/>
</dbReference>
<comment type="function">
    <text evidence="10">Part of an ABC transporter complex involved in carbohydrate import. Could be involved in ribose, galactose and/or methyl galactoside import. Responsible for energy coupling to the transport system.</text>
</comment>
<dbReference type="InterPro" id="IPR003439">
    <property type="entry name" value="ABC_transporter-like_ATP-bd"/>
</dbReference>
<comment type="subcellular location">
    <subcellularLocation>
        <location evidence="1 10">Cell membrane</location>
        <topology evidence="1 10">Peripheral membrane protein</topology>
    </subcellularLocation>
</comment>
<dbReference type="InterPro" id="IPR027417">
    <property type="entry name" value="P-loop_NTPase"/>
</dbReference>
<keyword evidence="5" id="KW-0677">Repeat</keyword>
<dbReference type="CDD" id="cd03215">
    <property type="entry name" value="ABC_Carb_Monos_II"/>
    <property type="match status" value="1"/>
</dbReference>
<evidence type="ECO:0000313" key="13">
    <source>
        <dbReference type="Proteomes" id="UP000219573"/>
    </source>
</evidence>
<dbReference type="PANTHER" id="PTHR43790">
    <property type="entry name" value="CARBOHYDRATE TRANSPORT ATP-BINDING PROTEIN MG119-RELATED"/>
    <property type="match status" value="1"/>
</dbReference>
<evidence type="ECO:0000256" key="3">
    <source>
        <dbReference type="ARBA" id="ARBA00022475"/>
    </source>
</evidence>
<dbReference type="Gene3D" id="3.40.50.300">
    <property type="entry name" value="P-loop containing nucleotide triphosphate hydrolases"/>
    <property type="match status" value="2"/>
</dbReference>
<keyword evidence="13" id="KW-1185">Reference proteome</keyword>
<evidence type="ECO:0000256" key="10">
    <source>
        <dbReference type="RuleBase" id="RU367029"/>
    </source>
</evidence>
<dbReference type="CDD" id="cd03216">
    <property type="entry name" value="ABC_Carb_Monos_I"/>
    <property type="match status" value="1"/>
</dbReference>
<organism evidence="12 13">
    <name type="scientific">Orenia metallireducens</name>
    <dbReference type="NCBI Taxonomy" id="1413210"/>
    <lineage>
        <taxon>Bacteria</taxon>
        <taxon>Bacillati</taxon>
        <taxon>Bacillota</taxon>
        <taxon>Clostridia</taxon>
        <taxon>Halanaerobiales</taxon>
        <taxon>Halobacteroidaceae</taxon>
        <taxon>Orenia</taxon>
    </lineage>
</organism>
<dbReference type="OrthoDB" id="9771863at2"/>
<evidence type="ECO:0000256" key="9">
    <source>
        <dbReference type="ARBA" id="ARBA00023136"/>
    </source>
</evidence>
<dbReference type="RefSeq" id="WP_097018205.1">
    <property type="nucleotide sequence ID" value="NZ_OBDZ01000016.1"/>
</dbReference>
<dbReference type="InterPro" id="IPR050107">
    <property type="entry name" value="ABC_carbohydrate_import_ATPase"/>
</dbReference>
<dbReference type="GO" id="GO:0005524">
    <property type="term" value="F:ATP binding"/>
    <property type="evidence" value="ECO:0007669"/>
    <property type="project" value="UniProtKB-UniRule"/>
</dbReference>
<keyword evidence="4 10" id="KW-0762">Sugar transport</keyword>
<keyword evidence="8 10" id="KW-1278">Translocase</keyword>
<dbReference type="GO" id="GO:0005886">
    <property type="term" value="C:plasma membrane"/>
    <property type="evidence" value="ECO:0007669"/>
    <property type="project" value="UniProtKB-SubCell"/>
</dbReference>
<sequence length="499" mass="55363">MEEKNLILEMKDIVKTFPGVRALDGVNLKLYKGEVHALLGENGAGKSTLMKVMNGIYKRDGGEIYLNGKKVEFKNPKEAQEAGLAIIHQELELVPELTVAENIFLGREPRKGFLVDFKELIKRTQEVIDRLGVDIDPRSKVGDLNIGNQQMIEIAKALSQNSNVIIMDEPTSSLTPTEIDILANLIDRLKKKGIAIVFISHRMEEIFEICDKVTVLRDGKYIGEVKVEDTNEDELINMMVGRKLESRFPEIKHRPSDKILEVKDLVVPGKVENASFELYKGEVLGIAGLMGSGRTELAKTIFGLFKPSEGEIYVKGERVNINSPKEAIDLGIYYLSESRKDEGLVLGMSVEENTSLSVLKNITNLGLIDNQEEEKLAKKYVQGLKVKTPHIKQKVKNLSGGNQQKVVISKLLSTKPDIIILDEPTRGIDVGAKKEIYELISHLVDDGAAVILISSQLPEVLNLSNRILAMGENRIMGEIDAKDATQEKVMKLATGGDLN</sequence>
<keyword evidence="7 10" id="KW-0067">ATP-binding</keyword>
<comment type="catalytic activity">
    <reaction evidence="10">
        <text>D-galactose(out) + ATP + H2O = D-galactose(in) + ADP + phosphate + H(+)</text>
        <dbReference type="Rhea" id="RHEA:60156"/>
        <dbReference type="ChEBI" id="CHEBI:4139"/>
        <dbReference type="ChEBI" id="CHEBI:15377"/>
        <dbReference type="ChEBI" id="CHEBI:15378"/>
        <dbReference type="ChEBI" id="CHEBI:30616"/>
        <dbReference type="ChEBI" id="CHEBI:43474"/>
        <dbReference type="ChEBI" id="CHEBI:456216"/>
        <dbReference type="EC" id="7.5.2.11"/>
    </reaction>
</comment>
<dbReference type="SMART" id="SM00382">
    <property type="entry name" value="AAA"/>
    <property type="match status" value="2"/>
</dbReference>
<keyword evidence="6 10" id="KW-0547">Nucleotide-binding</keyword>
<feature type="domain" description="ABC transporter" evidence="11">
    <location>
        <begin position="8"/>
        <end position="243"/>
    </location>
</feature>
<keyword evidence="3 10" id="KW-1003">Cell membrane</keyword>
<dbReference type="PROSITE" id="PS50893">
    <property type="entry name" value="ABC_TRANSPORTER_2"/>
    <property type="match status" value="2"/>
</dbReference>
<evidence type="ECO:0000259" key="11">
    <source>
        <dbReference type="PROSITE" id="PS50893"/>
    </source>
</evidence>
<protein>
    <recommendedName>
        <fullName evidence="10">Ribose/galactose/methyl galactoside import ATP-binding protein</fullName>
        <ecNumber evidence="10">7.5.2.11</ecNumber>
    </recommendedName>
</protein>
<dbReference type="SUPFAM" id="SSF52540">
    <property type="entry name" value="P-loop containing nucleoside triphosphate hydrolases"/>
    <property type="match status" value="2"/>
</dbReference>
<dbReference type="FunFam" id="3.40.50.300:FF:000127">
    <property type="entry name" value="Ribose import ATP-binding protein RbsA"/>
    <property type="match status" value="1"/>
</dbReference>
<keyword evidence="2 10" id="KW-0813">Transport</keyword>
<dbReference type="Proteomes" id="UP000219573">
    <property type="component" value="Unassembled WGS sequence"/>
</dbReference>
<dbReference type="GO" id="GO:0043211">
    <property type="term" value="F:ABC-type carbohydrate transporter activity"/>
    <property type="evidence" value="ECO:0007669"/>
    <property type="project" value="UniProtKB-UniRule"/>
</dbReference>
<keyword evidence="9 10" id="KW-0472">Membrane</keyword>
<evidence type="ECO:0000256" key="8">
    <source>
        <dbReference type="ARBA" id="ARBA00022967"/>
    </source>
</evidence>
<dbReference type="EMBL" id="OBDZ01000016">
    <property type="protein sequence ID" value="SNY32373.1"/>
    <property type="molecule type" value="Genomic_DNA"/>
</dbReference>
<dbReference type="EC" id="7.5.2.11" evidence="10"/>
<comment type="similarity">
    <text evidence="10">Belongs to the ABC transporter superfamily.</text>
</comment>
<evidence type="ECO:0000256" key="6">
    <source>
        <dbReference type="ARBA" id="ARBA00022741"/>
    </source>
</evidence>
<dbReference type="InterPro" id="IPR003593">
    <property type="entry name" value="AAA+_ATPase"/>
</dbReference>
<evidence type="ECO:0000313" key="12">
    <source>
        <dbReference type="EMBL" id="SNY32373.1"/>
    </source>
</evidence>
<feature type="domain" description="ABC transporter" evidence="11">
    <location>
        <begin position="246"/>
        <end position="497"/>
    </location>
</feature>
<proteinExistence type="inferred from homology"/>
<dbReference type="PROSITE" id="PS00211">
    <property type="entry name" value="ABC_TRANSPORTER_1"/>
    <property type="match status" value="1"/>
</dbReference>
<dbReference type="Pfam" id="PF00005">
    <property type="entry name" value="ABC_tran"/>
    <property type="match status" value="2"/>
</dbReference>
<gene>
    <name evidence="12" type="ORF">SAMN06265827_1164</name>
</gene>
<name>A0A285H9X8_9FIRM</name>
<accession>A0A285H9X8</accession>
<evidence type="ECO:0000256" key="1">
    <source>
        <dbReference type="ARBA" id="ARBA00004202"/>
    </source>
</evidence>
<evidence type="ECO:0000256" key="5">
    <source>
        <dbReference type="ARBA" id="ARBA00022737"/>
    </source>
</evidence>
<reference evidence="13" key="1">
    <citation type="submission" date="2017-09" db="EMBL/GenBank/DDBJ databases">
        <authorList>
            <person name="Varghese N."/>
            <person name="Submissions S."/>
        </authorList>
    </citation>
    <scope>NUCLEOTIDE SEQUENCE [LARGE SCALE GENOMIC DNA]</scope>
    <source>
        <strain evidence="13">MSL47</strain>
    </source>
</reference>
<evidence type="ECO:0000256" key="4">
    <source>
        <dbReference type="ARBA" id="ARBA00022597"/>
    </source>
</evidence>
<dbReference type="PANTHER" id="PTHR43790:SF7">
    <property type="entry name" value="GALACTOSE_METHYL GALACTOSIDE IMPORT ATP-BINDING PROTEIN MGLA"/>
    <property type="match status" value="1"/>
</dbReference>
<dbReference type="GO" id="GO:0016887">
    <property type="term" value="F:ATP hydrolysis activity"/>
    <property type="evidence" value="ECO:0007669"/>
    <property type="project" value="InterPro"/>
</dbReference>
<dbReference type="AlphaFoldDB" id="A0A285H9X8"/>